<dbReference type="Proteomes" id="UP000237423">
    <property type="component" value="Unassembled WGS sequence"/>
</dbReference>
<evidence type="ECO:0000313" key="2">
    <source>
        <dbReference type="Proteomes" id="UP000237423"/>
    </source>
</evidence>
<gene>
    <name evidence="1" type="ORF">AADEFJLK_04588</name>
</gene>
<dbReference type="RefSeq" id="WP_103975960.1">
    <property type="nucleotide sequence ID" value="NZ_JAGVVN010000003.1"/>
</dbReference>
<reference evidence="1 2" key="1">
    <citation type="submission" date="2017-11" db="EMBL/GenBank/DDBJ databases">
        <title>Draft Genome Sequence of Methylobacter psychrotolerans Sph1T, an Obligate Methanotroph from Low-Temperature Environments.</title>
        <authorList>
            <person name="Oshkin I.Y."/>
            <person name="Miroshnikov K."/>
            <person name="Belova S.E."/>
            <person name="Korzhenkov A."/>
            <person name="Toshchakov S.V."/>
            <person name="Dedysh S.N."/>
        </authorList>
    </citation>
    <scope>NUCLEOTIDE SEQUENCE [LARGE SCALE GENOMIC DNA]</scope>
    <source>
        <strain evidence="1 2">Sph1</strain>
    </source>
</reference>
<dbReference type="EMBL" id="PGFZ01000037">
    <property type="protein sequence ID" value="POZ49641.1"/>
    <property type="molecule type" value="Genomic_DNA"/>
</dbReference>
<protein>
    <submittedName>
        <fullName evidence="1">Uncharacterized protein</fullName>
    </submittedName>
</protein>
<accession>A0A2S5CFR0</accession>
<sequence>MTYSLEQHVCRYCLGRILSAPLAAGVREFKCANCGHSESGSEVKVLCVCGLSIKGKFLYQCVQNDQKSPVNNAEYVAGLAVG</sequence>
<evidence type="ECO:0000313" key="1">
    <source>
        <dbReference type="EMBL" id="POZ49641.1"/>
    </source>
</evidence>
<name>A0A2S5CFR0_9GAMM</name>
<proteinExistence type="predicted"/>
<dbReference type="AlphaFoldDB" id="A0A2S5CFR0"/>
<organism evidence="1 2">
    <name type="scientific">Methylovulum psychrotolerans</name>
    <dbReference type="NCBI Taxonomy" id="1704499"/>
    <lineage>
        <taxon>Bacteria</taxon>
        <taxon>Pseudomonadati</taxon>
        <taxon>Pseudomonadota</taxon>
        <taxon>Gammaproteobacteria</taxon>
        <taxon>Methylococcales</taxon>
        <taxon>Methylococcaceae</taxon>
        <taxon>Methylovulum</taxon>
    </lineage>
</organism>
<comment type="caution">
    <text evidence="1">The sequence shown here is derived from an EMBL/GenBank/DDBJ whole genome shotgun (WGS) entry which is preliminary data.</text>
</comment>